<keyword evidence="1" id="KW-0479">Metal-binding</keyword>
<comment type="caution">
    <text evidence="4">The sequence shown here is derived from an EMBL/GenBank/DDBJ whole genome shotgun (WGS) entry which is preliminary data.</text>
</comment>
<protein>
    <submittedName>
        <fullName evidence="4">Uncharacterized protein</fullName>
    </submittedName>
</protein>
<dbReference type="Proteomes" id="UP000680304">
    <property type="component" value="Unassembled WGS sequence"/>
</dbReference>
<keyword evidence="2" id="KW-0560">Oxidoreductase</keyword>
<dbReference type="PANTHER" id="PTHR43616:SF5">
    <property type="entry name" value="GLYCEROL DEHYDROGENASE 1"/>
    <property type="match status" value="1"/>
</dbReference>
<dbReference type="Gene3D" id="1.20.1090.10">
    <property type="entry name" value="Dehydroquinate synthase-like - alpha domain"/>
    <property type="match status" value="1"/>
</dbReference>
<proteinExistence type="predicted"/>
<keyword evidence="5" id="KW-1185">Reference proteome</keyword>
<evidence type="ECO:0000313" key="4">
    <source>
        <dbReference type="EMBL" id="GIQ62975.1"/>
    </source>
</evidence>
<dbReference type="EMBL" id="BOVJ01000050">
    <property type="protein sequence ID" value="GIQ62975.1"/>
    <property type="molecule type" value="Genomic_DNA"/>
</dbReference>
<evidence type="ECO:0000256" key="2">
    <source>
        <dbReference type="ARBA" id="ARBA00023002"/>
    </source>
</evidence>
<keyword evidence="3" id="KW-0520">NAD</keyword>
<organism evidence="4 5">
    <name type="scientific">Paenibacillus cisolokensis</name>
    <dbReference type="NCBI Taxonomy" id="1658519"/>
    <lineage>
        <taxon>Bacteria</taxon>
        <taxon>Bacillati</taxon>
        <taxon>Bacillota</taxon>
        <taxon>Bacilli</taxon>
        <taxon>Bacillales</taxon>
        <taxon>Paenibacillaceae</taxon>
        <taxon>Paenibacillus</taxon>
    </lineage>
</organism>
<reference evidence="4 5" key="1">
    <citation type="submission" date="2021-04" db="EMBL/GenBank/DDBJ databases">
        <title>Draft genome sequence of Paenibacillus cisolokensis, LC2-13A.</title>
        <authorList>
            <person name="Uke A."/>
            <person name="Chhe C."/>
            <person name="Baramee S."/>
            <person name="Kosugi A."/>
        </authorList>
    </citation>
    <scope>NUCLEOTIDE SEQUENCE [LARGE SCALE GENOMIC DNA]</scope>
    <source>
        <strain evidence="4 5">LC2-13A</strain>
    </source>
</reference>
<evidence type="ECO:0000256" key="3">
    <source>
        <dbReference type="ARBA" id="ARBA00023027"/>
    </source>
</evidence>
<evidence type="ECO:0000313" key="5">
    <source>
        <dbReference type="Proteomes" id="UP000680304"/>
    </source>
</evidence>
<dbReference type="PANTHER" id="PTHR43616">
    <property type="entry name" value="GLYCEROL DEHYDROGENASE"/>
    <property type="match status" value="1"/>
</dbReference>
<sequence length="152" mass="17095">MESIGKRERDGIRILMNGLIESGLAMLIFGQSYPASGSEHHLSHYWEMEYIRLGKKQLLHGAKVGVACAEISALYRKIAGEGLMELDDQTKREIGQIPSPDQLREWLRTAGGPASPAELGIDKELLDRSLKEAHQVRKNRNTLLKAYNERRA</sequence>
<dbReference type="SUPFAM" id="SSF56796">
    <property type="entry name" value="Dehydroquinate synthase-like"/>
    <property type="match status" value="1"/>
</dbReference>
<evidence type="ECO:0000256" key="1">
    <source>
        <dbReference type="ARBA" id="ARBA00022723"/>
    </source>
</evidence>
<gene>
    <name evidence="4" type="ORF">PACILC2_15430</name>
</gene>
<accession>A0ABQ4N479</accession>
<name>A0ABQ4N479_9BACL</name>
<dbReference type="InterPro" id="IPR016205">
    <property type="entry name" value="Glycerol_DH"/>
</dbReference>